<dbReference type="RefSeq" id="WP_183852998.1">
    <property type="nucleotide sequence ID" value="NZ_JACHOO010000002.1"/>
</dbReference>
<evidence type="ECO:0000313" key="6">
    <source>
        <dbReference type="Proteomes" id="UP000523821"/>
    </source>
</evidence>
<dbReference type="PANTHER" id="PTHR43691:SF11">
    <property type="entry name" value="FI09636P-RELATED"/>
    <property type="match status" value="1"/>
</dbReference>
<dbReference type="InterPro" id="IPR035994">
    <property type="entry name" value="Nucleoside_phosphorylase_sf"/>
</dbReference>
<dbReference type="AlphaFoldDB" id="A0A7W9CUG0"/>
<accession>A0A7W9CUG0</accession>
<keyword evidence="6" id="KW-1185">Reference proteome</keyword>
<dbReference type="GO" id="GO:0005829">
    <property type="term" value="C:cytosol"/>
    <property type="evidence" value="ECO:0007669"/>
    <property type="project" value="TreeGrafter"/>
</dbReference>
<dbReference type="Proteomes" id="UP000523821">
    <property type="component" value="Unassembled WGS sequence"/>
</dbReference>
<evidence type="ECO:0000259" key="4">
    <source>
        <dbReference type="Pfam" id="PF01048"/>
    </source>
</evidence>
<evidence type="ECO:0000256" key="2">
    <source>
        <dbReference type="ARBA" id="ARBA00021980"/>
    </source>
</evidence>
<dbReference type="CDD" id="cd17767">
    <property type="entry name" value="UP_EcUdp-like"/>
    <property type="match status" value="1"/>
</dbReference>
<organism evidence="5 6">
    <name type="scientific">Prosthecomicrobium pneumaticum</name>
    <dbReference type="NCBI Taxonomy" id="81895"/>
    <lineage>
        <taxon>Bacteria</taxon>
        <taxon>Pseudomonadati</taxon>
        <taxon>Pseudomonadota</taxon>
        <taxon>Alphaproteobacteria</taxon>
        <taxon>Hyphomicrobiales</taxon>
        <taxon>Kaistiaceae</taxon>
        <taxon>Prosthecomicrobium</taxon>
    </lineage>
</organism>
<name>A0A7W9CUG0_9HYPH</name>
<feature type="domain" description="Nucleoside phosphorylase" evidence="4">
    <location>
        <begin position="57"/>
        <end position="269"/>
    </location>
</feature>
<dbReference type="Pfam" id="PF01048">
    <property type="entry name" value="PNP_UDP_1"/>
    <property type="match status" value="1"/>
</dbReference>
<keyword evidence="5" id="KW-0808">Transferase</keyword>
<sequence>MIEDYPYRATMPKFESDGVPSLTRFRRETVARYVVLAVRDPLCISPDGMEGDIGSFLDAPEIVAQTGLFTTVTGTWRSVPISVVSGGSGSPEAELALMDLFNFTDADAVLRIGGCGAWSEKVRVGDLVISAGAVRDEGMTKAHVRAEYPAVADHRLVGLLAAAAADAGAPHHVGITRSGDSEYTGWGRPGPGGYLQREHTEIIDYWRRAGILNTDRETAAVLTLSRLYGRRGGSICSVGDNVVTGEPHRSGAGHAEAIRVGLEALARLAEADAREGR</sequence>
<comment type="catalytic activity">
    <reaction evidence="3">
        <text>uridine + phosphate = alpha-D-ribose 1-phosphate + uracil</text>
        <dbReference type="Rhea" id="RHEA:24388"/>
        <dbReference type="ChEBI" id="CHEBI:16704"/>
        <dbReference type="ChEBI" id="CHEBI:17568"/>
        <dbReference type="ChEBI" id="CHEBI:43474"/>
        <dbReference type="ChEBI" id="CHEBI:57720"/>
        <dbReference type="EC" id="2.4.2.3"/>
    </reaction>
</comment>
<proteinExistence type="predicted"/>
<evidence type="ECO:0000256" key="1">
    <source>
        <dbReference type="ARBA" id="ARBA00011888"/>
    </source>
</evidence>
<evidence type="ECO:0000313" key="5">
    <source>
        <dbReference type="EMBL" id="MBB5751854.1"/>
    </source>
</evidence>
<dbReference type="InterPro" id="IPR000845">
    <property type="entry name" value="Nucleoside_phosphorylase_d"/>
</dbReference>
<evidence type="ECO:0000256" key="3">
    <source>
        <dbReference type="ARBA" id="ARBA00048447"/>
    </source>
</evidence>
<dbReference type="EC" id="2.4.2.3" evidence="1"/>
<dbReference type="PANTHER" id="PTHR43691">
    <property type="entry name" value="URIDINE PHOSPHORYLASE"/>
    <property type="match status" value="1"/>
</dbReference>
<dbReference type="Gene3D" id="3.40.50.1580">
    <property type="entry name" value="Nucleoside phosphorylase domain"/>
    <property type="match status" value="1"/>
</dbReference>
<comment type="caution">
    <text evidence="5">The sequence shown here is derived from an EMBL/GenBank/DDBJ whole genome shotgun (WGS) entry which is preliminary data.</text>
</comment>
<dbReference type="GO" id="GO:0004850">
    <property type="term" value="F:uridine phosphorylase activity"/>
    <property type="evidence" value="ECO:0007669"/>
    <property type="project" value="UniProtKB-EC"/>
</dbReference>
<reference evidence="5 6" key="1">
    <citation type="submission" date="2020-08" db="EMBL/GenBank/DDBJ databases">
        <title>Genomic Encyclopedia of Type Strains, Phase IV (KMG-IV): sequencing the most valuable type-strain genomes for metagenomic binning, comparative biology and taxonomic classification.</title>
        <authorList>
            <person name="Goeker M."/>
        </authorList>
    </citation>
    <scope>NUCLEOTIDE SEQUENCE [LARGE SCALE GENOMIC DNA]</scope>
    <source>
        <strain evidence="5 6">DSM 16268</strain>
    </source>
</reference>
<gene>
    <name evidence="5" type="ORF">GGQ63_000906</name>
</gene>
<dbReference type="EMBL" id="JACHOO010000002">
    <property type="protein sequence ID" value="MBB5751854.1"/>
    <property type="molecule type" value="Genomic_DNA"/>
</dbReference>
<dbReference type="SUPFAM" id="SSF53167">
    <property type="entry name" value="Purine and uridine phosphorylases"/>
    <property type="match status" value="1"/>
</dbReference>
<protein>
    <recommendedName>
        <fullName evidence="2">Uridine phosphorylase</fullName>
        <ecNumber evidence="1">2.4.2.3</ecNumber>
    </recommendedName>
</protein>
<dbReference type="GO" id="GO:0009116">
    <property type="term" value="P:nucleoside metabolic process"/>
    <property type="evidence" value="ECO:0007669"/>
    <property type="project" value="InterPro"/>
</dbReference>
<keyword evidence="5" id="KW-0328">Glycosyltransferase</keyword>